<dbReference type="Gene3D" id="3.40.630.30">
    <property type="match status" value="1"/>
</dbReference>
<keyword evidence="2" id="KW-0808">Transferase</keyword>
<reference evidence="2 3" key="1">
    <citation type="submission" date="2018-01" db="EMBL/GenBank/DDBJ databases">
        <title>Complete genome sequence of Flavivirga eckloniae ECD14 isolated from seaweed Ecklonia cava.</title>
        <authorList>
            <person name="Lee J.H."/>
            <person name="Baik K.S."/>
            <person name="Seong C.N."/>
        </authorList>
    </citation>
    <scope>NUCLEOTIDE SEQUENCE [LARGE SCALE GENOMIC DNA]</scope>
    <source>
        <strain evidence="2 3">ECD14</strain>
    </source>
</reference>
<dbReference type="PROSITE" id="PS51186">
    <property type="entry name" value="GNAT"/>
    <property type="match status" value="1"/>
</dbReference>
<dbReference type="InterPro" id="IPR016181">
    <property type="entry name" value="Acyl_CoA_acyltransferase"/>
</dbReference>
<protein>
    <submittedName>
        <fullName evidence="2">N-acetyltransferase</fullName>
    </submittedName>
</protein>
<dbReference type="GO" id="GO:0016747">
    <property type="term" value="F:acyltransferase activity, transferring groups other than amino-acyl groups"/>
    <property type="evidence" value="ECO:0007669"/>
    <property type="project" value="InterPro"/>
</dbReference>
<keyword evidence="3" id="KW-1185">Reference proteome</keyword>
<dbReference type="KEGG" id="fek:C1H87_00635"/>
<name>A0A2K9PWQ5_9FLAO</name>
<accession>A0A2K9PWQ5</accession>
<evidence type="ECO:0000313" key="3">
    <source>
        <dbReference type="Proteomes" id="UP000235826"/>
    </source>
</evidence>
<organism evidence="2 3">
    <name type="scientific">Flavivirga eckloniae</name>
    <dbReference type="NCBI Taxonomy" id="1803846"/>
    <lineage>
        <taxon>Bacteria</taxon>
        <taxon>Pseudomonadati</taxon>
        <taxon>Bacteroidota</taxon>
        <taxon>Flavobacteriia</taxon>
        <taxon>Flavobacteriales</taxon>
        <taxon>Flavobacteriaceae</taxon>
        <taxon>Flavivirga</taxon>
    </lineage>
</organism>
<dbReference type="AlphaFoldDB" id="A0A2K9PWQ5"/>
<evidence type="ECO:0000259" key="1">
    <source>
        <dbReference type="PROSITE" id="PS51186"/>
    </source>
</evidence>
<dbReference type="OrthoDB" id="9789603at2"/>
<feature type="domain" description="N-acetyltransferase" evidence="1">
    <location>
        <begin position="2"/>
        <end position="139"/>
    </location>
</feature>
<dbReference type="SUPFAM" id="SSF55729">
    <property type="entry name" value="Acyl-CoA N-acyltransferases (Nat)"/>
    <property type="match status" value="1"/>
</dbReference>
<proteinExistence type="predicted"/>
<dbReference type="CDD" id="cd04301">
    <property type="entry name" value="NAT_SF"/>
    <property type="match status" value="1"/>
</dbReference>
<dbReference type="Proteomes" id="UP000235826">
    <property type="component" value="Chromosome"/>
</dbReference>
<gene>
    <name evidence="2" type="ORF">C1H87_00635</name>
</gene>
<sequence length="139" mass="16069">MYSTKLIEEENIQSILPLLNKLNPKIEKNVLEERLNDMIKSNYKCVGLYDDEKLIGISGLWILTKYYVGKHIEPDNVYLLPEYQGKGLGKLLINWVLDYGKSNGCVASELNCYLGNTEGHKFWETMGYEKIAYHFAKKL</sequence>
<dbReference type="InterPro" id="IPR000182">
    <property type="entry name" value="GNAT_dom"/>
</dbReference>
<dbReference type="RefSeq" id="WP_102758126.1">
    <property type="nucleotide sequence ID" value="NZ_CP025791.1"/>
</dbReference>
<dbReference type="Pfam" id="PF00583">
    <property type="entry name" value="Acetyltransf_1"/>
    <property type="match status" value="1"/>
</dbReference>
<evidence type="ECO:0000313" key="2">
    <source>
        <dbReference type="EMBL" id="AUP81484.1"/>
    </source>
</evidence>
<dbReference type="EMBL" id="CP025791">
    <property type="protein sequence ID" value="AUP81484.1"/>
    <property type="molecule type" value="Genomic_DNA"/>
</dbReference>